<accession>A0A0U5FY77</accession>
<dbReference type="STRING" id="454130.A0A0U5FY77"/>
<dbReference type="GO" id="GO:0005829">
    <property type="term" value="C:cytosol"/>
    <property type="evidence" value="ECO:0007669"/>
    <property type="project" value="TreeGrafter"/>
</dbReference>
<feature type="domain" description="Hydantoinase B/oxoprolinase" evidence="1">
    <location>
        <begin position="1"/>
        <end position="157"/>
    </location>
</feature>
<evidence type="ECO:0000259" key="1">
    <source>
        <dbReference type="Pfam" id="PF02538"/>
    </source>
</evidence>
<dbReference type="PANTHER" id="PTHR11365:SF2">
    <property type="entry name" value="5-OXOPROLINASE"/>
    <property type="match status" value="1"/>
</dbReference>
<dbReference type="Proteomes" id="UP000054771">
    <property type="component" value="Unassembled WGS sequence"/>
</dbReference>
<dbReference type="GO" id="GO:0006749">
    <property type="term" value="P:glutathione metabolic process"/>
    <property type="evidence" value="ECO:0007669"/>
    <property type="project" value="TreeGrafter"/>
</dbReference>
<reference evidence="3" key="1">
    <citation type="journal article" date="2016" name="Genome Announc.">
        <title>Draft genome sequences of fungus Aspergillus calidoustus.</title>
        <authorList>
            <person name="Horn F."/>
            <person name="Linde J."/>
            <person name="Mattern D.J."/>
            <person name="Walther G."/>
            <person name="Guthke R."/>
            <person name="Scherlach K."/>
            <person name="Martin K."/>
            <person name="Brakhage A.A."/>
            <person name="Petzke L."/>
            <person name="Valiante V."/>
        </authorList>
    </citation>
    <scope>NUCLEOTIDE SEQUENCE [LARGE SCALE GENOMIC DNA]</scope>
    <source>
        <strain evidence="3">SF006504</strain>
    </source>
</reference>
<dbReference type="InterPro" id="IPR003692">
    <property type="entry name" value="Hydantoinase_B"/>
</dbReference>
<sequence>MRCAVAYQSKKSDNTLRPGDVIVSNHPAAGGSHLPNVTVITPLSAIITTKSVLFWVASRGQHASIGGIVAGPMPPHSKETWQEGASFIAFKLVREGLCNVRGLVEITIRRPAIFCGCTGTRTWSDNVSDPKAQVAANRKGIKFIRGSIRDYWLHTTQVGFLNGNGINANERNTCAEPRTAPNKVSILLREVHDMQTVGYTNDGSKLSLRGKINKGAGQQPSTVQDRSRVTSHSTRAVLLQSEAILSEGTILSPSTDAATVGGNVEASQRVIDQVLQSLQASGASQETYNNLAYGYGGQLVDGVPEPGFG</sequence>
<dbReference type="GO" id="GO:0017168">
    <property type="term" value="F:5-oxoprolinase (ATP-hydrolyzing) activity"/>
    <property type="evidence" value="ECO:0007669"/>
    <property type="project" value="TreeGrafter"/>
</dbReference>
<keyword evidence="3" id="KW-1185">Reference proteome</keyword>
<proteinExistence type="predicted"/>
<name>A0A0U5FY77_ASPCI</name>
<dbReference type="InterPro" id="IPR045079">
    <property type="entry name" value="Oxoprolinase-like"/>
</dbReference>
<gene>
    <name evidence="2" type="ORF">ASPCAL04269</name>
</gene>
<feature type="domain" description="Hydantoinase B/oxoprolinase" evidence="1">
    <location>
        <begin position="242"/>
        <end position="294"/>
    </location>
</feature>
<dbReference type="PANTHER" id="PTHR11365">
    <property type="entry name" value="5-OXOPROLINASE RELATED"/>
    <property type="match status" value="1"/>
</dbReference>
<evidence type="ECO:0000313" key="2">
    <source>
        <dbReference type="EMBL" id="CEL03112.1"/>
    </source>
</evidence>
<organism evidence="2 3">
    <name type="scientific">Aspergillus calidoustus</name>
    <dbReference type="NCBI Taxonomy" id="454130"/>
    <lineage>
        <taxon>Eukaryota</taxon>
        <taxon>Fungi</taxon>
        <taxon>Dikarya</taxon>
        <taxon>Ascomycota</taxon>
        <taxon>Pezizomycotina</taxon>
        <taxon>Eurotiomycetes</taxon>
        <taxon>Eurotiomycetidae</taxon>
        <taxon>Eurotiales</taxon>
        <taxon>Aspergillaceae</taxon>
        <taxon>Aspergillus</taxon>
        <taxon>Aspergillus subgen. Nidulantes</taxon>
    </lineage>
</organism>
<dbReference type="EMBL" id="CDMC01000003">
    <property type="protein sequence ID" value="CEL03112.1"/>
    <property type="molecule type" value="Genomic_DNA"/>
</dbReference>
<dbReference type="OMA" id="ANERNTC"/>
<evidence type="ECO:0000313" key="3">
    <source>
        <dbReference type="Proteomes" id="UP000054771"/>
    </source>
</evidence>
<protein>
    <recommendedName>
        <fullName evidence="1">Hydantoinase B/oxoprolinase domain-containing protein</fullName>
    </recommendedName>
</protein>
<dbReference type="Pfam" id="PF02538">
    <property type="entry name" value="Hydantoinase_B"/>
    <property type="match status" value="2"/>
</dbReference>
<dbReference type="AlphaFoldDB" id="A0A0U5FY77"/>
<dbReference type="OrthoDB" id="3643at2759"/>